<dbReference type="AlphaFoldDB" id="A0A557XH29"/>
<comment type="caution">
    <text evidence="6">The sequence shown here is derived from an EMBL/GenBank/DDBJ whole genome shotgun (WGS) entry which is preliminary data.</text>
</comment>
<dbReference type="Pfam" id="PF00440">
    <property type="entry name" value="TetR_N"/>
    <property type="match status" value="1"/>
</dbReference>
<dbReference type="Proteomes" id="UP000320513">
    <property type="component" value="Unassembled WGS sequence"/>
</dbReference>
<dbReference type="InterPro" id="IPR050109">
    <property type="entry name" value="HTH-type_TetR-like_transc_reg"/>
</dbReference>
<dbReference type="GO" id="GO:0000976">
    <property type="term" value="F:transcription cis-regulatory region binding"/>
    <property type="evidence" value="ECO:0007669"/>
    <property type="project" value="TreeGrafter"/>
</dbReference>
<dbReference type="OrthoDB" id="3403733at2"/>
<evidence type="ECO:0000313" key="7">
    <source>
        <dbReference type="Proteomes" id="UP000320513"/>
    </source>
</evidence>
<dbReference type="PROSITE" id="PS50977">
    <property type="entry name" value="HTH_TETR_2"/>
    <property type="match status" value="1"/>
</dbReference>
<feature type="domain" description="HTH tetR-type" evidence="5">
    <location>
        <begin position="1"/>
        <end position="58"/>
    </location>
</feature>
<sequence>MTRIRAAALELFAAQGTAATSLRAIAAAAEVSLGLVQHYFATKAELISAVDAHVLDVVGAVMAQPIPAPPTDAVAELGRRVTALLAEQPAVVDYVVDALVSGRALGTVVFDTLATLGADRWNELSDLEQTRPDLDRLWAPLHPLVLVLGTLILRPHLDRHLPQPFSTPAQMHRWEESVNALLREGHLRATGPGGASAESPGGTGL</sequence>
<proteinExistence type="predicted"/>
<evidence type="ECO:0000256" key="4">
    <source>
        <dbReference type="PROSITE-ProRule" id="PRU00335"/>
    </source>
</evidence>
<dbReference type="PANTHER" id="PTHR30055">
    <property type="entry name" value="HTH-TYPE TRANSCRIPTIONAL REGULATOR RUTR"/>
    <property type="match status" value="1"/>
</dbReference>
<dbReference type="InterPro" id="IPR001647">
    <property type="entry name" value="HTH_TetR"/>
</dbReference>
<gene>
    <name evidence="6" type="ORF">FPZ47_20730</name>
</gene>
<name>A0A557XH29_9MYCO</name>
<protein>
    <submittedName>
        <fullName evidence="6">Helix-turn-helix transcriptional regulator</fullName>
    </submittedName>
</protein>
<accession>A0A557XH29</accession>
<evidence type="ECO:0000256" key="3">
    <source>
        <dbReference type="ARBA" id="ARBA00023163"/>
    </source>
</evidence>
<dbReference type="PRINTS" id="PR00455">
    <property type="entry name" value="HTHTETR"/>
</dbReference>
<dbReference type="PANTHER" id="PTHR30055:SF234">
    <property type="entry name" value="HTH-TYPE TRANSCRIPTIONAL REGULATOR BETI"/>
    <property type="match status" value="1"/>
</dbReference>
<dbReference type="SUPFAM" id="SSF46689">
    <property type="entry name" value="Homeodomain-like"/>
    <property type="match status" value="1"/>
</dbReference>
<dbReference type="InterPro" id="IPR009057">
    <property type="entry name" value="Homeodomain-like_sf"/>
</dbReference>
<dbReference type="GO" id="GO:0003700">
    <property type="term" value="F:DNA-binding transcription factor activity"/>
    <property type="evidence" value="ECO:0007669"/>
    <property type="project" value="TreeGrafter"/>
</dbReference>
<organism evidence="6 7">
    <name type="scientific">Mycobacterium helveticum</name>
    <dbReference type="NCBI Taxonomy" id="2592811"/>
    <lineage>
        <taxon>Bacteria</taxon>
        <taxon>Bacillati</taxon>
        <taxon>Actinomycetota</taxon>
        <taxon>Actinomycetes</taxon>
        <taxon>Mycobacteriales</taxon>
        <taxon>Mycobacteriaceae</taxon>
        <taxon>Mycobacterium</taxon>
    </lineage>
</organism>
<evidence type="ECO:0000256" key="2">
    <source>
        <dbReference type="ARBA" id="ARBA00023125"/>
    </source>
</evidence>
<keyword evidence="3" id="KW-0804">Transcription</keyword>
<feature type="DNA-binding region" description="H-T-H motif" evidence="4">
    <location>
        <begin position="21"/>
        <end position="40"/>
    </location>
</feature>
<keyword evidence="2 4" id="KW-0238">DNA-binding</keyword>
<keyword evidence="7" id="KW-1185">Reference proteome</keyword>
<dbReference type="EMBL" id="VMQU01000108">
    <property type="protein sequence ID" value="TVS84972.1"/>
    <property type="molecule type" value="Genomic_DNA"/>
</dbReference>
<evidence type="ECO:0000256" key="1">
    <source>
        <dbReference type="ARBA" id="ARBA00023015"/>
    </source>
</evidence>
<evidence type="ECO:0000259" key="5">
    <source>
        <dbReference type="PROSITE" id="PS50977"/>
    </source>
</evidence>
<dbReference type="Gene3D" id="1.10.357.10">
    <property type="entry name" value="Tetracycline Repressor, domain 2"/>
    <property type="match status" value="1"/>
</dbReference>
<evidence type="ECO:0000313" key="6">
    <source>
        <dbReference type="EMBL" id="TVS84972.1"/>
    </source>
</evidence>
<keyword evidence="1" id="KW-0805">Transcription regulation</keyword>
<reference evidence="6 7" key="1">
    <citation type="submission" date="2019-07" db="EMBL/GenBank/DDBJ databases">
        <title>New Mycobacterium species.</title>
        <authorList>
            <person name="Tortoli E."/>
            <person name="Ghielmetti G."/>
            <person name="Friedel U."/>
            <person name="Trovato A."/>
        </authorList>
    </citation>
    <scope>NUCLEOTIDE SEQUENCE [LARGE SCALE GENOMIC DNA]</scope>
    <source>
        <strain evidence="6 7">16-83</strain>
    </source>
</reference>